<evidence type="ECO:0000256" key="4">
    <source>
        <dbReference type="ARBA" id="ARBA00022692"/>
    </source>
</evidence>
<evidence type="ECO:0000256" key="7">
    <source>
        <dbReference type="ARBA" id="ARBA00023010"/>
    </source>
</evidence>
<protein>
    <recommendedName>
        <fullName evidence="9">Protein translocase subunit SecE</fullName>
    </recommendedName>
</protein>
<dbReference type="NCBIfam" id="TIGR00964">
    <property type="entry name" value="secE_bact"/>
    <property type="match status" value="1"/>
</dbReference>
<reference evidence="10 11" key="1">
    <citation type="journal article" date="2015" name="Nature">
        <title>rRNA introns, odd ribosomes, and small enigmatic genomes across a large radiation of phyla.</title>
        <authorList>
            <person name="Brown C.T."/>
            <person name="Hug L.A."/>
            <person name="Thomas B.C."/>
            <person name="Sharon I."/>
            <person name="Castelle C.J."/>
            <person name="Singh A."/>
            <person name="Wilkins M.J."/>
            <person name="Williams K.H."/>
            <person name="Banfield J.F."/>
        </authorList>
    </citation>
    <scope>NUCLEOTIDE SEQUENCE [LARGE SCALE GENOMIC DNA]</scope>
</reference>
<dbReference type="GO" id="GO:0008320">
    <property type="term" value="F:protein transmembrane transporter activity"/>
    <property type="evidence" value="ECO:0007669"/>
    <property type="project" value="UniProtKB-UniRule"/>
</dbReference>
<evidence type="ECO:0000256" key="6">
    <source>
        <dbReference type="ARBA" id="ARBA00022989"/>
    </source>
</evidence>
<dbReference type="GO" id="GO:0005886">
    <property type="term" value="C:plasma membrane"/>
    <property type="evidence" value="ECO:0007669"/>
    <property type="project" value="UniProtKB-SubCell"/>
</dbReference>
<dbReference type="InterPro" id="IPR005807">
    <property type="entry name" value="SecE_bac"/>
</dbReference>
<dbReference type="GO" id="GO:0006605">
    <property type="term" value="P:protein targeting"/>
    <property type="evidence" value="ECO:0007669"/>
    <property type="project" value="UniProtKB-UniRule"/>
</dbReference>
<evidence type="ECO:0000256" key="3">
    <source>
        <dbReference type="ARBA" id="ARBA00022475"/>
    </source>
</evidence>
<dbReference type="PANTHER" id="PTHR33910">
    <property type="entry name" value="PROTEIN TRANSLOCASE SUBUNIT SECE"/>
    <property type="match status" value="1"/>
</dbReference>
<comment type="caution">
    <text evidence="10">The sequence shown here is derived from an EMBL/GenBank/DDBJ whole genome shotgun (WGS) entry which is preliminary data.</text>
</comment>
<feature type="transmembrane region" description="Helical" evidence="9">
    <location>
        <begin position="28"/>
        <end position="50"/>
    </location>
</feature>
<accession>A0A0G0Y6B6</accession>
<dbReference type="HAMAP" id="MF_00422">
    <property type="entry name" value="SecE"/>
    <property type="match status" value="1"/>
</dbReference>
<dbReference type="PANTHER" id="PTHR33910:SF1">
    <property type="entry name" value="PROTEIN TRANSLOCASE SUBUNIT SECE"/>
    <property type="match status" value="1"/>
</dbReference>
<keyword evidence="8 9" id="KW-0472">Membrane</keyword>
<dbReference type="STRING" id="1618356.UU93_C0008G0021"/>
<dbReference type="InterPro" id="IPR038379">
    <property type="entry name" value="SecE_sf"/>
</dbReference>
<dbReference type="GO" id="GO:0009306">
    <property type="term" value="P:protein secretion"/>
    <property type="evidence" value="ECO:0007669"/>
    <property type="project" value="UniProtKB-UniRule"/>
</dbReference>
<evidence type="ECO:0000313" key="11">
    <source>
        <dbReference type="Proteomes" id="UP000034160"/>
    </source>
</evidence>
<sequence length="59" mass="6633">MNPVKYIQETLGELKLVHWPTRETTVKLSIMVIAVSAVVALYVGGLDYTFTNLLKLILK</sequence>
<dbReference type="EMBL" id="LCCN01000008">
    <property type="protein sequence ID" value="KKS32259.1"/>
    <property type="molecule type" value="Genomic_DNA"/>
</dbReference>
<keyword evidence="3 9" id="KW-1003">Cell membrane</keyword>
<dbReference type="GO" id="GO:0065002">
    <property type="term" value="P:intracellular protein transmembrane transport"/>
    <property type="evidence" value="ECO:0007669"/>
    <property type="project" value="UniProtKB-UniRule"/>
</dbReference>
<evidence type="ECO:0000256" key="9">
    <source>
        <dbReference type="HAMAP-Rule" id="MF_00422"/>
    </source>
</evidence>
<evidence type="ECO:0000256" key="8">
    <source>
        <dbReference type="ARBA" id="ARBA00023136"/>
    </source>
</evidence>
<keyword evidence="6 9" id="KW-1133">Transmembrane helix</keyword>
<evidence type="ECO:0000256" key="2">
    <source>
        <dbReference type="ARBA" id="ARBA00022448"/>
    </source>
</evidence>
<organism evidence="10 11">
    <name type="scientific">Candidatus Amesbacteria bacterium GW2011_GWA2_42_12</name>
    <dbReference type="NCBI Taxonomy" id="1618356"/>
    <lineage>
        <taxon>Bacteria</taxon>
        <taxon>Candidatus Amesiibacteriota</taxon>
    </lineage>
</organism>
<proteinExistence type="inferred from homology"/>
<dbReference type="GO" id="GO:0043952">
    <property type="term" value="P:protein transport by the Sec complex"/>
    <property type="evidence" value="ECO:0007669"/>
    <property type="project" value="UniProtKB-UniRule"/>
</dbReference>
<keyword evidence="7 9" id="KW-0811">Translocation</keyword>
<evidence type="ECO:0000313" key="10">
    <source>
        <dbReference type="EMBL" id="KKS32259.1"/>
    </source>
</evidence>
<evidence type="ECO:0000256" key="5">
    <source>
        <dbReference type="ARBA" id="ARBA00022927"/>
    </source>
</evidence>
<keyword evidence="2 9" id="KW-0813">Transport</keyword>
<dbReference type="Gene3D" id="1.20.5.1030">
    <property type="entry name" value="Preprotein translocase secy subunit"/>
    <property type="match status" value="1"/>
</dbReference>
<comment type="similarity">
    <text evidence="9">Belongs to the SecE/SEC61-gamma family.</text>
</comment>
<name>A0A0G0Y6B6_9BACT</name>
<gene>
    <name evidence="9" type="primary">secE</name>
    <name evidence="10" type="ORF">UU93_C0008G0021</name>
</gene>
<comment type="function">
    <text evidence="9">Essential subunit of the Sec protein translocation channel SecYEG. Clamps together the 2 halves of SecY. May contact the channel plug during translocation.</text>
</comment>
<keyword evidence="5 9" id="KW-0653">Protein transport</keyword>
<comment type="subunit">
    <text evidence="9">Component of the Sec protein translocase complex. Heterotrimer consisting of SecY, SecE and SecG subunits. The heterotrimers can form oligomers, although 1 heterotrimer is thought to be able to translocate proteins. Interacts with the ribosome. Interacts with SecDF, and other proteins may be involved. Interacts with SecA.</text>
</comment>
<keyword evidence="4 9" id="KW-0812">Transmembrane</keyword>
<dbReference type="Proteomes" id="UP000034160">
    <property type="component" value="Unassembled WGS sequence"/>
</dbReference>
<dbReference type="Pfam" id="PF00584">
    <property type="entry name" value="SecE"/>
    <property type="match status" value="1"/>
</dbReference>
<comment type="subcellular location">
    <subcellularLocation>
        <location evidence="9">Cell membrane</location>
        <topology evidence="9">Single-pass membrane protein</topology>
    </subcellularLocation>
    <subcellularLocation>
        <location evidence="1">Membrane</location>
    </subcellularLocation>
</comment>
<dbReference type="InterPro" id="IPR001901">
    <property type="entry name" value="Translocase_SecE/Sec61-g"/>
</dbReference>
<dbReference type="AlphaFoldDB" id="A0A0G0Y6B6"/>
<evidence type="ECO:0000256" key="1">
    <source>
        <dbReference type="ARBA" id="ARBA00004370"/>
    </source>
</evidence>